<gene>
    <name evidence="1" type="ordered locus">RSal33209_1395</name>
</gene>
<dbReference type="KEGG" id="rsa:RSal33209_1395"/>
<dbReference type="HOGENOM" id="CLU_2828194_0_0_11"/>
<protein>
    <submittedName>
        <fullName evidence="1">Uncharacterized protein</fullName>
    </submittedName>
</protein>
<sequence length="66" mass="6906">MDYHSRSRQPIRPAVAALAGTSPVEASAQLISALLGDLPGEYGQEDQPPSSAAHCARGYSIAVVNR</sequence>
<evidence type="ECO:0000313" key="1">
    <source>
        <dbReference type="EMBL" id="ABY23132.1"/>
    </source>
</evidence>
<evidence type="ECO:0000313" key="2">
    <source>
        <dbReference type="Proteomes" id="UP000002007"/>
    </source>
</evidence>
<name>A9WPL8_RENSM</name>
<organism evidence="1 2">
    <name type="scientific">Renibacterium salmoninarum (strain ATCC 33209 / DSM 20767 / JCM 11484 / NBRC 15589 / NCIMB 2235)</name>
    <dbReference type="NCBI Taxonomy" id="288705"/>
    <lineage>
        <taxon>Bacteria</taxon>
        <taxon>Bacillati</taxon>
        <taxon>Actinomycetota</taxon>
        <taxon>Actinomycetes</taxon>
        <taxon>Micrococcales</taxon>
        <taxon>Micrococcaceae</taxon>
        <taxon>Renibacterium</taxon>
    </lineage>
</organism>
<dbReference type="Proteomes" id="UP000002007">
    <property type="component" value="Chromosome"/>
</dbReference>
<reference evidence="2" key="1">
    <citation type="journal article" date="2008" name="J. Bacteriol.">
        <title>Genome sequence of the fish pathogen Renibacterium salmoninarum suggests reductive evolution away from an environmental Arthrobacter ancestor.</title>
        <authorList>
            <person name="Wiens G.D."/>
            <person name="Rockey D.D."/>
            <person name="Wu Z."/>
            <person name="Chang J."/>
            <person name="Levy R."/>
            <person name="Crane S."/>
            <person name="Chen D.S."/>
            <person name="Capri G.R."/>
            <person name="Burnett J.R."/>
            <person name="Sudheesh P.S."/>
            <person name="Schipma M.J."/>
            <person name="Burd H."/>
            <person name="Bhattacharyya A."/>
            <person name="Rhodes L.D."/>
            <person name="Kaul R."/>
            <person name="Strom M.S."/>
        </authorList>
    </citation>
    <scope>NUCLEOTIDE SEQUENCE [LARGE SCALE GENOMIC DNA]</scope>
    <source>
        <strain evidence="2">ATCC 33209 / DSM 20767 / JCM 11484 / NBRC 15589 / NCIMB 2235</strain>
    </source>
</reference>
<dbReference type="STRING" id="288705.RSal33209_1395"/>
<dbReference type="EMBL" id="CP000910">
    <property type="protein sequence ID" value="ABY23132.1"/>
    <property type="molecule type" value="Genomic_DNA"/>
</dbReference>
<keyword evidence="2" id="KW-1185">Reference proteome</keyword>
<proteinExistence type="predicted"/>
<dbReference type="AlphaFoldDB" id="A9WPL8"/>
<accession>A9WPL8</accession>